<dbReference type="GO" id="GO:0016987">
    <property type="term" value="F:sigma factor activity"/>
    <property type="evidence" value="ECO:0007669"/>
    <property type="project" value="UniProtKB-KW"/>
</dbReference>
<dbReference type="RefSeq" id="WP_090335659.1">
    <property type="nucleotide sequence ID" value="NZ_FNXY01000004.1"/>
</dbReference>
<evidence type="ECO:0000256" key="2">
    <source>
        <dbReference type="ARBA" id="ARBA00023015"/>
    </source>
</evidence>
<dbReference type="InterPro" id="IPR013325">
    <property type="entry name" value="RNA_pol_sigma_r2"/>
</dbReference>
<keyword evidence="2" id="KW-0805">Transcription regulation</keyword>
<dbReference type="GO" id="GO:0006352">
    <property type="term" value="P:DNA-templated transcription initiation"/>
    <property type="evidence" value="ECO:0007669"/>
    <property type="project" value="InterPro"/>
</dbReference>
<dbReference type="InterPro" id="IPR039425">
    <property type="entry name" value="RNA_pol_sigma-70-like"/>
</dbReference>
<keyword evidence="8" id="KW-1185">Reference proteome</keyword>
<name>A0A1H6UXW4_9BACT</name>
<dbReference type="GO" id="GO:0003677">
    <property type="term" value="F:DNA binding"/>
    <property type="evidence" value="ECO:0007669"/>
    <property type="project" value="InterPro"/>
</dbReference>
<evidence type="ECO:0000256" key="1">
    <source>
        <dbReference type="ARBA" id="ARBA00010641"/>
    </source>
</evidence>
<gene>
    <name evidence="7" type="ORF">SAMN04487995_2664</name>
</gene>
<evidence type="ECO:0000259" key="5">
    <source>
        <dbReference type="Pfam" id="PF04542"/>
    </source>
</evidence>
<keyword evidence="4" id="KW-0804">Transcription</keyword>
<proteinExistence type="inferred from homology"/>
<dbReference type="STRING" id="408657.SAMN04487995_2664"/>
<dbReference type="Gene3D" id="1.10.10.10">
    <property type="entry name" value="Winged helix-like DNA-binding domain superfamily/Winged helix DNA-binding domain"/>
    <property type="match status" value="1"/>
</dbReference>
<dbReference type="InterPro" id="IPR007627">
    <property type="entry name" value="RNA_pol_sigma70_r2"/>
</dbReference>
<evidence type="ECO:0000313" key="8">
    <source>
        <dbReference type="Proteomes" id="UP000199532"/>
    </source>
</evidence>
<dbReference type="Gene3D" id="1.10.1740.10">
    <property type="match status" value="1"/>
</dbReference>
<dbReference type="Proteomes" id="UP000199532">
    <property type="component" value="Unassembled WGS sequence"/>
</dbReference>
<dbReference type="NCBIfam" id="TIGR02937">
    <property type="entry name" value="sigma70-ECF"/>
    <property type="match status" value="1"/>
</dbReference>
<dbReference type="PANTHER" id="PTHR43133">
    <property type="entry name" value="RNA POLYMERASE ECF-TYPE SIGMA FACTO"/>
    <property type="match status" value="1"/>
</dbReference>
<dbReference type="Pfam" id="PF04542">
    <property type="entry name" value="Sigma70_r2"/>
    <property type="match status" value="1"/>
</dbReference>
<dbReference type="InterPro" id="IPR036388">
    <property type="entry name" value="WH-like_DNA-bd_sf"/>
</dbReference>
<dbReference type="EMBL" id="FNXY01000004">
    <property type="protein sequence ID" value="SEI94447.1"/>
    <property type="molecule type" value="Genomic_DNA"/>
</dbReference>
<organism evidence="7 8">
    <name type="scientific">Dyadobacter koreensis</name>
    <dbReference type="NCBI Taxonomy" id="408657"/>
    <lineage>
        <taxon>Bacteria</taxon>
        <taxon>Pseudomonadati</taxon>
        <taxon>Bacteroidota</taxon>
        <taxon>Cytophagia</taxon>
        <taxon>Cytophagales</taxon>
        <taxon>Spirosomataceae</taxon>
        <taxon>Dyadobacter</taxon>
    </lineage>
</organism>
<protein>
    <submittedName>
        <fullName evidence="7">RNA polymerase sigma-70 factor, ECF subfamily</fullName>
    </submittedName>
</protein>
<evidence type="ECO:0000256" key="3">
    <source>
        <dbReference type="ARBA" id="ARBA00023082"/>
    </source>
</evidence>
<dbReference type="InterPro" id="IPR014284">
    <property type="entry name" value="RNA_pol_sigma-70_dom"/>
</dbReference>
<evidence type="ECO:0000256" key="4">
    <source>
        <dbReference type="ARBA" id="ARBA00023163"/>
    </source>
</evidence>
<reference evidence="7 8" key="1">
    <citation type="submission" date="2016-10" db="EMBL/GenBank/DDBJ databases">
        <authorList>
            <person name="de Groot N.N."/>
        </authorList>
    </citation>
    <scope>NUCLEOTIDE SEQUENCE [LARGE SCALE GENOMIC DNA]</scope>
    <source>
        <strain evidence="7 8">DSM 19938</strain>
    </source>
</reference>
<feature type="domain" description="RNA polymerase sigma-70 region 2" evidence="5">
    <location>
        <begin position="28"/>
        <end position="92"/>
    </location>
</feature>
<dbReference type="SUPFAM" id="SSF88659">
    <property type="entry name" value="Sigma3 and sigma4 domains of RNA polymerase sigma factors"/>
    <property type="match status" value="1"/>
</dbReference>
<comment type="similarity">
    <text evidence="1">Belongs to the sigma-70 factor family. ECF subfamily.</text>
</comment>
<keyword evidence="3" id="KW-0731">Sigma factor</keyword>
<accession>A0A1H6UXW4</accession>
<evidence type="ECO:0000259" key="6">
    <source>
        <dbReference type="Pfam" id="PF08281"/>
    </source>
</evidence>
<dbReference type="Pfam" id="PF08281">
    <property type="entry name" value="Sigma70_r4_2"/>
    <property type="match status" value="1"/>
</dbReference>
<dbReference type="SUPFAM" id="SSF88946">
    <property type="entry name" value="Sigma2 domain of RNA polymerase sigma factors"/>
    <property type="match status" value="1"/>
</dbReference>
<feature type="domain" description="RNA polymerase sigma factor 70 region 4 type 2" evidence="6">
    <location>
        <begin position="130"/>
        <end position="176"/>
    </location>
</feature>
<dbReference type="OrthoDB" id="679904at2"/>
<sequence>MSSSVLAVSEMQLIENFIQGDRSSFTILYKKYWYKLYLIANRRLNDKAASEELIQEIFVQLWERREALQITSLENYLVRAVRYSVIDYVRKEIVKNNYIHHYRDFVEQEASQTDDTVAANDLAASMEAGLKTLPEKSQEVFRLSRIENWPVTRIATHLQLSEKGVEYHITKSLKMLRTYLREFVAIACFFFLL</sequence>
<dbReference type="InterPro" id="IPR013324">
    <property type="entry name" value="RNA_pol_sigma_r3/r4-like"/>
</dbReference>
<dbReference type="InterPro" id="IPR014327">
    <property type="entry name" value="RNA_pol_sigma70_bacteroid"/>
</dbReference>
<dbReference type="InterPro" id="IPR013249">
    <property type="entry name" value="RNA_pol_sigma70_r4_t2"/>
</dbReference>
<dbReference type="AlphaFoldDB" id="A0A1H6UXW4"/>
<dbReference type="NCBIfam" id="TIGR02985">
    <property type="entry name" value="Sig70_bacteroi1"/>
    <property type="match status" value="1"/>
</dbReference>
<dbReference type="PANTHER" id="PTHR43133:SF46">
    <property type="entry name" value="RNA POLYMERASE SIGMA-70 FACTOR ECF SUBFAMILY"/>
    <property type="match status" value="1"/>
</dbReference>
<evidence type="ECO:0000313" key="7">
    <source>
        <dbReference type="EMBL" id="SEI94447.1"/>
    </source>
</evidence>